<dbReference type="InterPro" id="IPR036514">
    <property type="entry name" value="SGNH_hydro_sf"/>
</dbReference>
<evidence type="ECO:0000313" key="5">
    <source>
        <dbReference type="Proteomes" id="UP000192920"/>
    </source>
</evidence>
<dbReference type="PANTHER" id="PTHR11852:SF0">
    <property type="entry name" value="PLATELET-ACTIVATING FACTOR ACETYLHYDROLASE IB SUBUNIT BETA HOMOLOG"/>
    <property type="match status" value="1"/>
</dbReference>
<organism evidence="4 5">
    <name type="scientific">Pseudogulbenkiania subflava DSM 22618</name>
    <dbReference type="NCBI Taxonomy" id="1123014"/>
    <lineage>
        <taxon>Bacteria</taxon>
        <taxon>Pseudomonadati</taxon>
        <taxon>Pseudomonadota</taxon>
        <taxon>Betaproteobacteria</taxon>
        <taxon>Neisseriales</taxon>
        <taxon>Chromobacteriaceae</taxon>
        <taxon>Pseudogulbenkiania</taxon>
    </lineage>
</organism>
<comment type="similarity">
    <text evidence="1">Belongs to the 'GDSL' lipolytic enzyme family. Platelet-activating factor acetylhydrolase IB beta/gamma subunits subfamily.</text>
</comment>
<dbReference type="SUPFAM" id="SSF52266">
    <property type="entry name" value="SGNH hydrolase"/>
    <property type="match status" value="1"/>
</dbReference>
<dbReference type="GO" id="GO:0016788">
    <property type="term" value="F:hydrolase activity, acting on ester bonds"/>
    <property type="evidence" value="ECO:0007669"/>
    <property type="project" value="UniProtKB-ARBA"/>
</dbReference>
<dbReference type="RefSeq" id="WP_159453039.1">
    <property type="nucleotide sequence ID" value="NZ_FXAG01000010.1"/>
</dbReference>
<keyword evidence="5" id="KW-1185">Reference proteome</keyword>
<gene>
    <name evidence="4" type="ORF">SAMN02745746_02104</name>
</gene>
<feature type="domain" description="SGNH hydrolase-type esterase" evidence="3">
    <location>
        <begin position="63"/>
        <end position="228"/>
    </location>
</feature>
<dbReference type="InterPro" id="IPR013830">
    <property type="entry name" value="SGNH_hydro"/>
</dbReference>
<dbReference type="Gene3D" id="3.40.50.1110">
    <property type="entry name" value="SGNH hydrolase"/>
    <property type="match status" value="1"/>
</dbReference>
<evidence type="ECO:0000256" key="1">
    <source>
        <dbReference type="ARBA" id="ARBA00038184"/>
    </source>
</evidence>
<dbReference type="Proteomes" id="UP000192920">
    <property type="component" value="Unassembled WGS sequence"/>
</dbReference>
<dbReference type="STRING" id="1123014.SAMN02745746_02104"/>
<reference evidence="5" key="1">
    <citation type="submission" date="2017-04" db="EMBL/GenBank/DDBJ databases">
        <authorList>
            <person name="Varghese N."/>
            <person name="Submissions S."/>
        </authorList>
    </citation>
    <scope>NUCLEOTIDE SEQUENCE [LARGE SCALE GENOMIC DNA]</scope>
    <source>
        <strain evidence="5">DSM 22618</strain>
    </source>
</reference>
<sequence length="243" mass="26516">MRLIIVLLFLLTDAVWALAAPDEHPWEPHPRTADEPGNSAQEWLAQHESLLKLPREGHLDMVLLGDSITEGWDSAPEVWNDYFAGRTVANLGISGDTTQNLLWRITEGGELRGLSPKAVVLLVGTNNLDLRNDSAEDIALGIGAIVRVLHQSLPDSKVLILGIFPRGATHDAVLRQRIIQANHAIARLADGNAIHFLDIGTRFVSENGDLPAEVMPDAVHLSPKGYAIWADAMQPVLKALIQP</sequence>
<evidence type="ECO:0000313" key="4">
    <source>
        <dbReference type="EMBL" id="SMF24663.1"/>
    </source>
</evidence>
<dbReference type="EMBL" id="FXAG01000010">
    <property type="protein sequence ID" value="SMF24663.1"/>
    <property type="molecule type" value="Genomic_DNA"/>
</dbReference>
<evidence type="ECO:0000256" key="2">
    <source>
        <dbReference type="SAM" id="SignalP"/>
    </source>
</evidence>
<feature type="signal peptide" evidence="2">
    <location>
        <begin position="1"/>
        <end position="19"/>
    </location>
</feature>
<feature type="chain" id="PRO_5012644692" evidence="2">
    <location>
        <begin position="20"/>
        <end position="243"/>
    </location>
</feature>
<keyword evidence="2" id="KW-0732">Signal</keyword>
<protein>
    <submittedName>
        <fullName evidence="4">Lysophospholipase L1</fullName>
    </submittedName>
</protein>
<evidence type="ECO:0000259" key="3">
    <source>
        <dbReference type="Pfam" id="PF13472"/>
    </source>
</evidence>
<dbReference type="AlphaFoldDB" id="A0A1Y6BX92"/>
<name>A0A1Y6BX92_9NEIS</name>
<proteinExistence type="inferred from homology"/>
<dbReference type="PANTHER" id="PTHR11852">
    <property type="entry name" value="PLATELET-ACTIVATING FACTOR ACETYLHYDROLASE"/>
    <property type="match status" value="1"/>
</dbReference>
<dbReference type="Pfam" id="PF13472">
    <property type="entry name" value="Lipase_GDSL_2"/>
    <property type="match status" value="1"/>
</dbReference>
<accession>A0A1Y6BX92</accession>